<dbReference type="PROSITE" id="PS50937">
    <property type="entry name" value="HTH_MERR_2"/>
    <property type="match status" value="1"/>
</dbReference>
<dbReference type="SUPFAM" id="SSF47406">
    <property type="entry name" value="SinR repressor dimerisation domain-like"/>
    <property type="match status" value="1"/>
</dbReference>
<dbReference type="GO" id="GO:0003677">
    <property type="term" value="F:DNA binding"/>
    <property type="evidence" value="ECO:0007669"/>
    <property type="project" value="InterPro"/>
</dbReference>
<reference evidence="3" key="1">
    <citation type="submission" date="2022-02" db="EMBL/GenBank/DDBJ databases">
        <title>Fredinandcohnia quinoae sp. nov. isolated from Chenopodium quinoa seeds.</title>
        <authorList>
            <person name="Saati-Santamaria Z."/>
            <person name="Flores-Felix J.D."/>
            <person name="Igual J.M."/>
            <person name="Velazquez E."/>
            <person name="Garcia-Fraile P."/>
            <person name="Martinez-Molina E."/>
        </authorList>
    </citation>
    <scope>NUCLEOTIDE SEQUENCE</scope>
    <source>
        <strain evidence="3">SECRCQ15</strain>
    </source>
</reference>
<dbReference type="Pfam" id="PF08671">
    <property type="entry name" value="SinI"/>
    <property type="match status" value="1"/>
</dbReference>
<name>A0AAW5EBR2_9BACI</name>
<sequence>MDELEQEWVQLISEAKEIGLNIEEIREFLRCRLHETKVESMLALALE</sequence>
<comment type="caution">
    <text evidence="3">The sequence shown here is derived from an EMBL/GenBank/DDBJ whole genome shotgun (WGS) entry which is preliminary data.</text>
</comment>
<accession>A0AAW5EBR2</accession>
<dbReference type="InterPro" id="IPR036281">
    <property type="entry name" value="SinR/SinI_dimer_dom_sf"/>
</dbReference>
<dbReference type="PROSITE" id="PS51500">
    <property type="entry name" value="SIN"/>
    <property type="match status" value="1"/>
</dbReference>
<dbReference type="GO" id="GO:0006355">
    <property type="term" value="P:regulation of DNA-templated transcription"/>
    <property type="evidence" value="ECO:0007669"/>
    <property type="project" value="InterPro"/>
</dbReference>
<feature type="domain" description="HTH merR-type" evidence="1">
    <location>
        <begin position="1"/>
        <end position="31"/>
    </location>
</feature>
<dbReference type="InterPro" id="IPR010981">
    <property type="entry name" value="SinR/SinI_dimer_dom"/>
</dbReference>
<feature type="domain" description="Sin" evidence="2">
    <location>
        <begin position="1"/>
        <end position="33"/>
    </location>
</feature>
<dbReference type="GO" id="GO:0046983">
    <property type="term" value="F:protein dimerization activity"/>
    <property type="evidence" value="ECO:0007669"/>
    <property type="project" value="InterPro"/>
</dbReference>
<dbReference type="AlphaFoldDB" id="A0AAW5EBR2"/>
<dbReference type="EMBL" id="JAKTTI010000043">
    <property type="protein sequence ID" value="MCH1627486.1"/>
    <property type="molecule type" value="Genomic_DNA"/>
</dbReference>
<protein>
    <submittedName>
        <fullName evidence="3">Anti-repressor SinI family protein</fullName>
    </submittedName>
</protein>
<evidence type="ECO:0000259" key="2">
    <source>
        <dbReference type="PROSITE" id="PS51500"/>
    </source>
</evidence>
<evidence type="ECO:0000313" key="3">
    <source>
        <dbReference type="EMBL" id="MCH1627486.1"/>
    </source>
</evidence>
<evidence type="ECO:0000259" key="1">
    <source>
        <dbReference type="PROSITE" id="PS50937"/>
    </source>
</evidence>
<gene>
    <name evidence="3" type="ORF">MJG50_19295</name>
</gene>
<evidence type="ECO:0000313" key="4">
    <source>
        <dbReference type="Proteomes" id="UP001431131"/>
    </source>
</evidence>
<organism evidence="3 4">
    <name type="scientific">Fredinandcohnia quinoae</name>
    <dbReference type="NCBI Taxonomy" id="2918902"/>
    <lineage>
        <taxon>Bacteria</taxon>
        <taxon>Bacillati</taxon>
        <taxon>Bacillota</taxon>
        <taxon>Bacilli</taxon>
        <taxon>Bacillales</taxon>
        <taxon>Bacillaceae</taxon>
        <taxon>Fredinandcohnia</taxon>
    </lineage>
</organism>
<dbReference type="InterPro" id="IPR000551">
    <property type="entry name" value="MerR-type_HTH_dom"/>
</dbReference>
<dbReference type="Proteomes" id="UP001431131">
    <property type="component" value="Unassembled WGS sequence"/>
</dbReference>
<proteinExistence type="predicted"/>
<keyword evidence="4" id="KW-1185">Reference proteome</keyword>
<dbReference type="RefSeq" id="WP_240257406.1">
    <property type="nucleotide sequence ID" value="NZ_JAKTTI010000043.1"/>
</dbReference>